<protein>
    <recommendedName>
        <fullName evidence="3">DUF4760 domain-containing protein</fullName>
    </recommendedName>
</protein>
<evidence type="ECO:0000256" key="1">
    <source>
        <dbReference type="SAM" id="Phobius"/>
    </source>
</evidence>
<organism evidence="2">
    <name type="scientific">marine metagenome</name>
    <dbReference type="NCBI Taxonomy" id="408172"/>
    <lineage>
        <taxon>unclassified sequences</taxon>
        <taxon>metagenomes</taxon>
        <taxon>ecological metagenomes</taxon>
    </lineage>
</organism>
<evidence type="ECO:0000313" key="2">
    <source>
        <dbReference type="EMBL" id="SVC07049.1"/>
    </source>
</evidence>
<reference evidence="2" key="1">
    <citation type="submission" date="2018-05" db="EMBL/GenBank/DDBJ databases">
        <authorList>
            <person name="Lanie J.A."/>
            <person name="Ng W.-L."/>
            <person name="Kazmierczak K.M."/>
            <person name="Andrzejewski T.M."/>
            <person name="Davidsen T.M."/>
            <person name="Wayne K.J."/>
            <person name="Tettelin H."/>
            <person name="Glass J.I."/>
            <person name="Rusch D."/>
            <person name="Podicherti R."/>
            <person name="Tsui H.-C.T."/>
            <person name="Winkler M.E."/>
        </authorList>
    </citation>
    <scope>NUCLEOTIDE SEQUENCE</scope>
</reference>
<dbReference type="AlphaFoldDB" id="A0A382J5Z9"/>
<keyword evidence="1" id="KW-0812">Transmembrane</keyword>
<dbReference type="EMBL" id="UINC01071834">
    <property type="protein sequence ID" value="SVC07049.1"/>
    <property type="molecule type" value="Genomic_DNA"/>
</dbReference>
<name>A0A382J5Z9_9ZZZZ</name>
<sequence length="169" mass="19223">MDTEIVVSVAQILTGAATLIVAVFLAGQLVLQRKVLTRAHNDAEIELSLSSNAFWKDISVLKVLSEPLRKAYLKRDQDFHSLSKEDTDVLIEYYEQMYSFLNMEWRLGRLDRNPVYYSLRINQLMDSNVGRQYYEELGRTILSATKDYAGLRDLADSVYENHAGGPVGV</sequence>
<proteinExistence type="predicted"/>
<accession>A0A382J5Z9</accession>
<gene>
    <name evidence="2" type="ORF">METZ01_LOCUS259903</name>
</gene>
<feature type="transmembrane region" description="Helical" evidence="1">
    <location>
        <begin position="12"/>
        <end position="31"/>
    </location>
</feature>
<evidence type="ECO:0008006" key="3">
    <source>
        <dbReference type="Google" id="ProtNLM"/>
    </source>
</evidence>
<keyword evidence="1" id="KW-0472">Membrane</keyword>
<keyword evidence="1" id="KW-1133">Transmembrane helix</keyword>